<evidence type="ECO:0000313" key="2">
    <source>
        <dbReference type="EMBL" id="CAL5077237.1"/>
    </source>
</evidence>
<dbReference type="InterPro" id="IPR004873">
    <property type="entry name" value="BURP_dom"/>
</dbReference>
<proteinExistence type="predicted"/>
<dbReference type="PANTHER" id="PTHR31236">
    <property type="entry name" value="BURP DOMAIN PROTEIN USPL1-LIKE"/>
    <property type="match status" value="1"/>
</dbReference>
<dbReference type="Pfam" id="PF03181">
    <property type="entry name" value="BURP"/>
    <property type="match status" value="1"/>
</dbReference>
<dbReference type="PANTHER" id="PTHR31236:SF7">
    <property type="entry name" value="BURP DOMAIN-CONTAINING PROTEIN 10"/>
    <property type="match status" value="1"/>
</dbReference>
<feature type="domain" description="BURP" evidence="1">
    <location>
        <begin position="119"/>
        <end position="354"/>
    </location>
</feature>
<dbReference type="PROSITE" id="PS51277">
    <property type="entry name" value="BURP"/>
    <property type="match status" value="1"/>
</dbReference>
<dbReference type="Proteomes" id="UP001497457">
    <property type="component" value="Chromosome 6rd"/>
</dbReference>
<dbReference type="AlphaFoldDB" id="A0ABC9FKE0"/>
<reference evidence="3" key="1">
    <citation type="submission" date="2024-06" db="EMBL/GenBank/DDBJ databases">
        <authorList>
            <person name="Ryan C."/>
        </authorList>
    </citation>
    <scope>NUCLEOTIDE SEQUENCE [LARGE SCALE GENOMIC DNA]</scope>
</reference>
<keyword evidence="3" id="KW-1185">Reference proteome</keyword>
<name>A0ABC9FKE0_9POAL</name>
<organism evidence="2 3">
    <name type="scientific">Urochloa decumbens</name>
    <dbReference type="NCBI Taxonomy" id="240449"/>
    <lineage>
        <taxon>Eukaryota</taxon>
        <taxon>Viridiplantae</taxon>
        <taxon>Streptophyta</taxon>
        <taxon>Embryophyta</taxon>
        <taxon>Tracheophyta</taxon>
        <taxon>Spermatophyta</taxon>
        <taxon>Magnoliopsida</taxon>
        <taxon>Liliopsida</taxon>
        <taxon>Poales</taxon>
        <taxon>Poaceae</taxon>
        <taxon>PACMAD clade</taxon>
        <taxon>Panicoideae</taxon>
        <taxon>Panicodae</taxon>
        <taxon>Paniceae</taxon>
        <taxon>Melinidinae</taxon>
        <taxon>Urochloa</taxon>
    </lineage>
</organism>
<gene>
    <name evidence="2" type="ORF">URODEC1_LOCUS106563</name>
</gene>
<dbReference type="EMBL" id="OZ075116">
    <property type="protein sequence ID" value="CAL5077237.1"/>
    <property type="molecule type" value="Genomic_DNA"/>
</dbReference>
<dbReference type="InterPro" id="IPR044816">
    <property type="entry name" value="BURP"/>
</dbReference>
<sequence length="357" mass="38998">MLGKNTDQHSRSLIVQGEMGVLLFLVSLLVVVAGGGRCAALATGEEGTAVPSYASTSELNAYWQSVFPDRAMPSAILDHYSAPSGRERKVKESEHYWSVYSDQLTKRDAKIYHNWAHRIASEKLLYPESVFTTGSKMNLYIDRAVALHSAWLRPDTVDSIPMSTKNFTEIVKTFAPVSLAMARDMWSTLSSCEHPREVAGEQKACTMSVQSMHEFAASALGTSEVRAFSTSLSVPEEGIGSPSNRYKVAAVRAVTAKAAANTVTCHSMSFPAALFYCHAVNPTRIYEVTLQREKEGNDVTVSKTPPVVRALAVCHVNTSAFDPTLMYWVKLGRKPGEASVCHFLTRGDVLWAPASVA</sequence>
<protein>
    <recommendedName>
        <fullName evidence="1">BURP domain-containing protein</fullName>
    </recommendedName>
</protein>
<dbReference type="SMART" id="SM01045">
    <property type="entry name" value="BURP"/>
    <property type="match status" value="1"/>
</dbReference>
<evidence type="ECO:0000259" key="1">
    <source>
        <dbReference type="PROSITE" id="PS51277"/>
    </source>
</evidence>
<accession>A0ABC9FKE0</accession>
<reference evidence="2 3" key="2">
    <citation type="submission" date="2024-10" db="EMBL/GenBank/DDBJ databases">
        <authorList>
            <person name="Ryan C."/>
        </authorList>
    </citation>
    <scope>NUCLEOTIDE SEQUENCE [LARGE SCALE GENOMIC DNA]</scope>
</reference>
<evidence type="ECO:0000313" key="3">
    <source>
        <dbReference type="Proteomes" id="UP001497457"/>
    </source>
</evidence>